<proteinExistence type="predicted"/>
<dbReference type="Ensembl" id="ENSMZET00005032621.1">
    <property type="protein sequence ID" value="ENSMZEP00005031593.1"/>
    <property type="gene ID" value="ENSMZEG00005023568.1"/>
</dbReference>
<evidence type="ECO:0000259" key="7">
    <source>
        <dbReference type="PROSITE" id="PS50835"/>
    </source>
</evidence>
<dbReference type="STRING" id="106582.ENSMZEP00005031593"/>
<evidence type="ECO:0000313" key="8">
    <source>
        <dbReference type="Ensembl" id="ENSMZEP00005031593.1"/>
    </source>
</evidence>
<dbReference type="PROSITE" id="PS50835">
    <property type="entry name" value="IG_LIKE"/>
    <property type="match status" value="2"/>
</dbReference>
<dbReference type="AlphaFoldDB" id="A0A3P9DAL0"/>
<keyword evidence="2" id="KW-0732">Signal</keyword>
<dbReference type="GO" id="GO:0001817">
    <property type="term" value="P:regulation of cytokine production"/>
    <property type="evidence" value="ECO:0007669"/>
    <property type="project" value="TreeGrafter"/>
</dbReference>
<evidence type="ECO:0000313" key="9">
    <source>
        <dbReference type="Proteomes" id="UP000265160"/>
    </source>
</evidence>
<reference evidence="8" key="1">
    <citation type="submission" date="2025-08" db="UniProtKB">
        <authorList>
            <consortium name="Ensembl"/>
        </authorList>
    </citation>
    <scope>IDENTIFICATION</scope>
</reference>
<reference evidence="8" key="2">
    <citation type="submission" date="2025-09" db="UniProtKB">
        <authorList>
            <consortium name="Ensembl"/>
        </authorList>
    </citation>
    <scope>IDENTIFICATION</scope>
</reference>
<evidence type="ECO:0000256" key="3">
    <source>
        <dbReference type="ARBA" id="ARBA00023136"/>
    </source>
</evidence>
<dbReference type="SUPFAM" id="SSF48726">
    <property type="entry name" value="Immunoglobulin"/>
    <property type="match status" value="3"/>
</dbReference>
<name>A0A3P9DAL0_9CICH</name>
<dbReference type="InterPro" id="IPR036179">
    <property type="entry name" value="Ig-like_dom_sf"/>
</dbReference>
<feature type="domain" description="Ig-like" evidence="7">
    <location>
        <begin position="101"/>
        <end position="215"/>
    </location>
</feature>
<dbReference type="InterPro" id="IPR003599">
    <property type="entry name" value="Ig_sub"/>
</dbReference>
<dbReference type="GO" id="GO:0050852">
    <property type="term" value="P:T cell receptor signaling pathway"/>
    <property type="evidence" value="ECO:0007669"/>
    <property type="project" value="TreeGrafter"/>
</dbReference>
<dbReference type="InterPro" id="IPR003598">
    <property type="entry name" value="Ig_sub2"/>
</dbReference>
<dbReference type="FunFam" id="2.60.40.10:FF:000142">
    <property type="entry name" value="V-set domain-containing T-cell activation inhibitor 1"/>
    <property type="match status" value="1"/>
</dbReference>
<evidence type="ECO:0000256" key="6">
    <source>
        <dbReference type="ARBA" id="ARBA00023319"/>
    </source>
</evidence>
<dbReference type="GO" id="GO:0050863">
    <property type="term" value="P:regulation of T cell activation"/>
    <property type="evidence" value="ECO:0007669"/>
    <property type="project" value="UniProtKB-ARBA"/>
</dbReference>
<keyword evidence="3" id="KW-0472">Membrane</keyword>
<dbReference type="InterPro" id="IPR007110">
    <property type="entry name" value="Ig-like_dom"/>
</dbReference>
<dbReference type="SMART" id="SM00409">
    <property type="entry name" value="IG"/>
    <property type="match status" value="3"/>
</dbReference>
<dbReference type="Gene3D" id="2.60.40.10">
    <property type="entry name" value="Immunoglobulins"/>
    <property type="match status" value="3"/>
</dbReference>
<dbReference type="SMART" id="SM00406">
    <property type="entry name" value="IGv"/>
    <property type="match status" value="3"/>
</dbReference>
<sequence length="339" mass="38811">MMREVMFVLFCGDHSRTEPVKHSDLADLRDGYVLFYRDEQFDPVNQHPSFKNRVDLQDRQMKAGDVSLILKDVTTNDAGTYECRVFTRGNVRKRANLDGDPISIINLRVVPPDQKTIRAESGQDVNLTCRAPNNSIIIVLEWSRDDLGDKYVLFYRNEQLDPDNQHPSFKNRVDLQDSQMKDGDVSLILKNVTINDAGTYECRVETVTKRRKRASLDTNPISIINQKTITAESGQNVTLPCRARNNSKILTVEWHRPDLQPKYVLLFRDGNIDPDNQHQSFKNRVDLQDRKMKDGNVSLILKNVTINDSGTYECQVFLEETRSLQSITNITLSVVPPGE</sequence>
<keyword evidence="9" id="KW-1185">Reference proteome</keyword>
<keyword evidence="5" id="KW-0325">Glycoprotein</keyword>
<dbReference type="Proteomes" id="UP000265160">
    <property type="component" value="Unplaced"/>
</dbReference>
<evidence type="ECO:0000256" key="5">
    <source>
        <dbReference type="ARBA" id="ARBA00023180"/>
    </source>
</evidence>
<evidence type="ECO:0000256" key="1">
    <source>
        <dbReference type="ARBA" id="ARBA00004370"/>
    </source>
</evidence>
<dbReference type="GO" id="GO:0005102">
    <property type="term" value="F:signaling receptor binding"/>
    <property type="evidence" value="ECO:0007669"/>
    <property type="project" value="TreeGrafter"/>
</dbReference>
<protein>
    <recommendedName>
        <fullName evidence="7">Ig-like domain-containing protein</fullName>
    </recommendedName>
</protein>
<dbReference type="InterPro" id="IPR050504">
    <property type="entry name" value="IgSF_BTN/MOG"/>
</dbReference>
<dbReference type="InterPro" id="IPR013106">
    <property type="entry name" value="Ig_V-set"/>
</dbReference>
<dbReference type="GO" id="GO:1903037">
    <property type="term" value="P:regulation of leukocyte cell-cell adhesion"/>
    <property type="evidence" value="ECO:0007669"/>
    <property type="project" value="UniProtKB-ARBA"/>
</dbReference>
<evidence type="ECO:0000256" key="4">
    <source>
        <dbReference type="ARBA" id="ARBA00023157"/>
    </source>
</evidence>
<dbReference type="SMART" id="SM00408">
    <property type="entry name" value="IGc2"/>
    <property type="match status" value="2"/>
</dbReference>
<dbReference type="GeneTree" id="ENSGT00940000165931"/>
<dbReference type="InterPro" id="IPR013783">
    <property type="entry name" value="Ig-like_fold"/>
</dbReference>
<evidence type="ECO:0000256" key="2">
    <source>
        <dbReference type="ARBA" id="ARBA00022729"/>
    </source>
</evidence>
<feature type="domain" description="Ig-like" evidence="7">
    <location>
        <begin position="220"/>
        <end position="325"/>
    </location>
</feature>
<keyword evidence="4" id="KW-1015">Disulfide bond</keyword>
<dbReference type="Pfam" id="PF07686">
    <property type="entry name" value="V-set"/>
    <property type="match status" value="3"/>
</dbReference>
<accession>A0A3P9DAL0</accession>
<dbReference type="PANTHER" id="PTHR24100">
    <property type="entry name" value="BUTYROPHILIN"/>
    <property type="match status" value="1"/>
</dbReference>
<dbReference type="GO" id="GO:0009897">
    <property type="term" value="C:external side of plasma membrane"/>
    <property type="evidence" value="ECO:0007669"/>
    <property type="project" value="TreeGrafter"/>
</dbReference>
<dbReference type="PANTHER" id="PTHR24100:SF151">
    <property type="entry name" value="ICOS LIGAND"/>
    <property type="match status" value="1"/>
</dbReference>
<organism evidence="8 9">
    <name type="scientific">Maylandia zebra</name>
    <name type="common">zebra mbuna</name>
    <dbReference type="NCBI Taxonomy" id="106582"/>
    <lineage>
        <taxon>Eukaryota</taxon>
        <taxon>Metazoa</taxon>
        <taxon>Chordata</taxon>
        <taxon>Craniata</taxon>
        <taxon>Vertebrata</taxon>
        <taxon>Euteleostomi</taxon>
        <taxon>Actinopterygii</taxon>
        <taxon>Neopterygii</taxon>
        <taxon>Teleostei</taxon>
        <taxon>Neoteleostei</taxon>
        <taxon>Acanthomorphata</taxon>
        <taxon>Ovalentaria</taxon>
        <taxon>Cichlomorphae</taxon>
        <taxon>Cichliformes</taxon>
        <taxon>Cichlidae</taxon>
        <taxon>African cichlids</taxon>
        <taxon>Pseudocrenilabrinae</taxon>
        <taxon>Haplochromini</taxon>
        <taxon>Maylandia</taxon>
        <taxon>Maylandia zebra complex</taxon>
    </lineage>
</organism>
<comment type="subcellular location">
    <subcellularLocation>
        <location evidence="1">Membrane</location>
    </subcellularLocation>
</comment>
<keyword evidence="6" id="KW-0393">Immunoglobulin domain</keyword>